<dbReference type="GO" id="GO:0005524">
    <property type="term" value="F:ATP binding"/>
    <property type="evidence" value="ECO:0007669"/>
    <property type="project" value="UniProtKB-KW"/>
</dbReference>
<evidence type="ECO:0000313" key="9">
    <source>
        <dbReference type="EMBL" id="GAG74795.1"/>
    </source>
</evidence>
<dbReference type="GO" id="GO:0036431">
    <property type="term" value="F:dCMP kinase activity"/>
    <property type="evidence" value="ECO:0007669"/>
    <property type="project" value="InterPro"/>
</dbReference>
<keyword evidence="2" id="KW-0808">Transferase</keyword>
<dbReference type="InterPro" id="IPR027417">
    <property type="entry name" value="P-loop_NTPase"/>
</dbReference>
<comment type="caution">
    <text evidence="9">The sequence shown here is derived from an EMBL/GenBank/DDBJ whole genome shotgun (WGS) entry which is preliminary data.</text>
</comment>
<feature type="domain" description="Cytidylate kinase" evidence="8">
    <location>
        <begin position="2"/>
        <end position="72"/>
    </location>
</feature>
<keyword evidence="3" id="KW-0547">Nucleotide-binding</keyword>
<protein>
    <recommendedName>
        <fullName evidence="1">(d)CMP kinase</fullName>
        <ecNumber evidence="1">2.7.4.25</ecNumber>
    </recommendedName>
</protein>
<sequence>CASAEERARRRWLEQKDRTAGMDFQEILTDIIRRDKFDSSRIHSPLRAAGDAMLIDTTGLNPAQVIDQILALAPFQNHQNSD</sequence>
<proteinExistence type="predicted"/>
<dbReference type="AlphaFoldDB" id="X0ZY56"/>
<evidence type="ECO:0000256" key="7">
    <source>
        <dbReference type="ARBA" id="ARBA00048478"/>
    </source>
</evidence>
<reference evidence="9" key="1">
    <citation type="journal article" date="2014" name="Front. Microbiol.">
        <title>High frequency of phylogenetically diverse reductive dehalogenase-homologous genes in deep subseafloor sedimentary metagenomes.</title>
        <authorList>
            <person name="Kawai M."/>
            <person name="Futagami T."/>
            <person name="Toyoda A."/>
            <person name="Takaki Y."/>
            <person name="Nishi S."/>
            <person name="Hori S."/>
            <person name="Arai W."/>
            <person name="Tsubouchi T."/>
            <person name="Morono Y."/>
            <person name="Uchiyama I."/>
            <person name="Ito T."/>
            <person name="Fujiyama A."/>
            <person name="Inagaki F."/>
            <person name="Takami H."/>
        </authorList>
    </citation>
    <scope>NUCLEOTIDE SEQUENCE</scope>
    <source>
        <strain evidence="9">Expedition CK06-06</strain>
    </source>
</reference>
<dbReference type="InterPro" id="IPR011994">
    <property type="entry name" value="Cytidylate_kinase_dom"/>
</dbReference>
<dbReference type="Gene3D" id="3.40.50.300">
    <property type="entry name" value="P-loop containing nucleotide triphosphate hydrolases"/>
    <property type="match status" value="1"/>
</dbReference>
<evidence type="ECO:0000256" key="3">
    <source>
        <dbReference type="ARBA" id="ARBA00022741"/>
    </source>
</evidence>
<evidence type="ECO:0000256" key="5">
    <source>
        <dbReference type="ARBA" id="ARBA00022840"/>
    </source>
</evidence>
<evidence type="ECO:0000256" key="1">
    <source>
        <dbReference type="ARBA" id="ARBA00012906"/>
    </source>
</evidence>
<evidence type="ECO:0000259" key="8">
    <source>
        <dbReference type="Pfam" id="PF02224"/>
    </source>
</evidence>
<comment type="catalytic activity">
    <reaction evidence="6">
        <text>dCMP + ATP = dCDP + ADP</text>
        <dbReference type="Rhea" id="RHEA:25094"/>
        <dbReference type="ChEBI" id="CHEBI:30616"/>
        <dbReference type="ChEBI" id="CHEBI:57566"/>
        <dbReference type="ChEBI" id="CHEBI:58593"/>
        <dbReference type="ChEBI" id="CHEBI:456216"/>
        <dbReference type="EC" id="2.7.4.25"/>
    </reaction>
</comment>
<comment type="catalytic activity">
    <reaction evidence="7">
        <text>CMP + ATP = CDP + ADP</text>
        <dbReference type="Rhea" id="RHEA:11600"/>
        <dbReference type="ChEBI" id="CHEBI:30616"/>
        <dbReference type="ChEBI" id="CHEBI:58069"/>
        <dbReference type="ChEBI" id="CHEBI:60377"/>
        <dbReference type="ChEBI" id="CHEBI:456216"/>
        <dbReference type="EC" id="2.7.4.25"/>
    </reaction>
</comment>
<keyword evidence="4" id="KW-0418">Kinase</keyword>
<evidence type="ECO:0000256" key="6">
    <source>
        <dbReference type="ARBA" id="ARBA00047615"/>
    </source>
</evidence>
<evidence type="ECO:0000256" key="2">
    <source>
        <dbReference type="ARBA" id="ARBA00022679"/>
    </source>
</evidence>
<feature type="non-terminal residue" evidence="9">
    <location>
        <position position="1"/>
    </location>
</feature>
<name>X0ZY56_9ZZZZ</name>
<evidence type="ECO:0000256" key="4">
    <source>
        <dbReference type="ARBA" id="ARBA00022777"/>
    </source>
</evidence>
<organism evidence="9">
    <name type="scientific">marine sediment metagenome</name>
    <dbReference type="NCBI Taxonomy" id="412755"/>
    <lineage>
        <taxon>unclassified sequences</taxon>
        <taxon>metagenomes</taxon>
        <taxon>ecological metagenomes</taxon>
    </lineage>
</organism>
<dbReference type="EC" id="2.7.4.25" evidence="1"/>
<dbReference type="GO" id="GO:0006139">
    <property type="term" value="P:nucleobase-containing compound metabolic process"/>
    <property type="evidence" value="ECO:0007669"/>
    <property type="project" value="InterPro"/>
</dbReference>
<keyword evidence="5" id="KW-0067">ATP-binding</keyword>
<dbReference type="Pfam" id="PF02224">
    <property type="entry name" value="Cytidylate_kin"/>
    <property type="match status" value="1"/>
</dbReference>
<dbReference type="EMBL" id="BART01017034">
    <property type="protein sequence ID" value="GAG74795.1"/>
    <property type="molecule type" value="Genomic_DNA"/>
</dbReference>
<accession>X0ZY56</accession>
<dbReference type="SUPFAM" id="SSF52540">
    <property type="entry name" value="P-loop containing nucleoside triphosphate hydrolases"/>
    <property type="match status" value="1"/>
</dbReference>
<gene>
    <name evidence="9" type="ORF">S01H4_32553</name>
</gene>